<keyword evidence="3" id="KW-1185">Reference proteome</keyword>
<dbReference type="Proteomes" id="UP001497493">
    <property type="component" value="Chromosome"/>
</dbReference>
<dbReference type="PANTHER" id="PTHR46732">
    <property type="entry name" value="ATP-DEPENDENT PROTEASE LA (LON) DOMAIN PROTEIN"/>
    <property type="match status" value="1"/>
</dbReference>
<dbReference type="SMART" id="SM00464">
    <property type="entry name" value="LON"/>
    <property type="match status" value="1"/>
</dbReference>
<dbReference type="InterPro" id="IPR015947">
    <property type="entry name" value="PUA-like_sf"/>
</dbReference>
<evidence type="ECO:0000313" key="3">
    <source>
        <dbReference type="Proteomes" id="UP001497493"/>
    </source>
</evidence>
<dbReference type="RefSeq" id="WP_348758204.1">
    <property type="nucleotide sequence ID" value="NZ_OZ026884.1"/>
</dbReference>
<feature type="domain" description="Lon N-terminal" evidence="1">
    <location>
        <begin position="17"/>
        <end position="209"/>
    </location>
</feature>
<evidence type="ECO:0000313" key="2">
    <source>
        <dbReference type="EMBL" id="CAL1241708.1"/>
    </source>
</evidence>
<dbReference type="Pfam" id="PF02190">
    <property type="entry name" value="LON_substr_bdg"/>
    <property type="match status" value="1"/>
</dbReference>
<dbReference type="Gene3D" id="2.30.130.40">
    <property type="entry name" value="LON domain-like"/>
    <property type="match status" value="1"/>
</dbReference>
<dbReference type="InterPro" id="IPR046336">
    <property type="entry name" value="Lon_prtase_N_sf"/>
</dbReference>
<dbReference type="EMBL" id="OZ026884">
    <property type="protein sequence ID" value="CAL1241708.1"/>
    <property type="molecule type" value="Genomic_DNA"/>
</dbReference>
<organism evidence="2 3">
    <name type="scientific">Candidatus Methylocalor cossyra</name>
    <dbReference type="NCBI Taxonomy" id="3108543"/>
    <lineage>
        <taxon>Bacteria</taxon>
        <taxon>Pseudomonadati</taxon>
        <taxon>Pseudomonadota</taxon>
        <taxon>Gammaproteobacteria</taxon>
        <taxon>Methylococcales</taxon>
        <taxon>Methylococcaceae</taxon>
        <taxon>Candidatus Methylocalor</taxon>
    </lineage>
</organism>
<evidence type="ECO:0000259" key="1">
    <source>
        <dbReference type="PROSITE" id="PS51787"/>
    </source>
</evidence>
<dbReference type="InterPro" id="IPR003111">
    <property type="entry name" value="Lon_prtase_N"/>
</dbReference>
<dbReference type="PROSITE" id="PS51787">
    <property type="entry name" value="LON_N"/>
    <property type="match status" value="1"/>
</dbReference>
<reference evidence="2 3" key="1">
    <citation type="submission" date="2024-04" db="EMBL/GenBank/DDBJ databases">
        <authorList>
            <person name="Cremers G."/>
        </authorList>
    </citation>
    <scope>NUCLEOTIDE SEQUENCE [LARGE SCALE GENOMIC DNA]</scope>
    <source>
        <strain evidence="2">MeCH1-AG</strain>
    </source>
</reference>
<protein>
    <submittedName>
        <fullName evidence="2">Lon N-terminal domain-containing protein</fullName>
    </submittedName>
</protein>
<dbReference type="PANTHER" id="PTHR46732:SF8">
    <property type="entry name" value="ATP-DEPENDENT PROTEASE LA (LON) DOMAIN PROTEIN"/>
    <property type="match status" value="1"/>
</dbReference>
<sequence length="220" mass="24434">MAPSPFALPFERLPATLPIFPLPHAIVMPGCQLPLNIFEPRYLNLVFDALGAERLIGMVQPDPTAPHKEAVYATGTAGRIVSFGETPDGRLLIVLAGVCRFDIREEIPTVRGYRRVLVDWSRFRQDLDTPGEAGGGYDRLRLMALLKEYLQRKGVEINWTNLEQIPSPLLVNVLAGQLPFDVPERQALVEAVTPEERMAKLASLLEFDVVGTVATNGRRH</sequence>
<dbReference type="SUPFAM" id="SSF88697">
    <property type="entry name" value="PUA domain-like"/>
    <property type="match status" value="1"/>
</dbReference>
<name>A0ABM9NM33_9GAMM</name>
<proteinExistence type="predicted"/>
<accession>A0ABM9NM33</accession>
<gene>
    <name evidence="2" type="ORF">MECH1_V1_2932</name>
</gene>